<keyword evidence="1" id="KW-0732">Signal</keyword>
<dbReference type="AlphaFoldDB" id="A0A1U9MD33"/>
<keyword evidence="3" id="KW-1185">Reference proteome</keyword>
<evidence type="ECO:0000313" key="2">
    <source>
        <dbReference type="EMBL" id="AQT43243.1"/>
    </source>
</evidence>
<dbReference type="RefSeq" id="WP_075914030.1">
    <property type="nucleotide sequence ID" value="NZ_CP015820.1"/>
</dbReference>
<sequence length="88" mass="10598">MRKLIVLLLSLAMTVPLFGALSAKADVYPVIIIDNGHRHHYDRYHHHYPPHRRYFEHRHFYPAPPPPPPPYYGPHYGPRPWHPHPHWY</sequence>
<proteinExistence type="predicted"/>
<dbReference type="OrthoDB" id="7926672at2"/>
<dbReference type="EMBL" id="CP015820">
    <property type="protein sequence ID" value="AQT43243.1"/>
    <property type="molecule type" value="Genomic_DNA"/>
</dbReference>
<evidence type="ECO:0000256" key="1">
    <source>
        <dbReference type="SAM" id="SignalP"/>
    </source>
</evidence>
<feature type="chain" id="PRO_5012211432" evidence="1">
    <location>
        <begin position="20"/>
        <end position="88"/>
    </location>
</feature>
<gene>
    <name evidence="2" type="ORF">BBC0178_017920</name>
</gene>
<accession>A0A1U9MD33</accession>
<organism evidence="2 3">
    <name type="scientific">Bartonella apihabitans</name>
    <dbReference type="NCBI Taxonomy" id="2750929"/>
    <lineage>
        <taxon>Bacteria</taxon>
        <taxon>Pseudomonadati</taxon>
        <taxon>Pseudomonadota</taxon>
        <taxon>Alphaproteobacteria</taxon>
        <taxon>Hyphomicrobiales</taxon>
        <taxon>Bartonellaceae</taxon>
        <taxon>Bartonella</taxon>
    </lineage>
</organism>
<dbReference type="Proteomes" id="UP000189660">
    <property type="component" value="Chromosome"/>
</dbReference>
<feature type="signal peptide" evidence="1">
    <location>
        <begin position="1"/>
        <end position="19"/>
    </location>
</feature>
<evidence type="ECO:0000313" key="3">
    <source>
        <dbReference type="Proteomes" id="UP000189660"/>
    </source>
</evidence>
<dbReference type="KEGG" id="bapa:BBC0178_017920"/>
<name>A0A1U9MD33_9HYPH</name>
<protein>
    <submittedName>
        <fullName evidence="2">Uncharacterized protein</fullName>
    </submittedName>
</protein>
<reference evidence="2 3" key="1">
    <citation type="submission" date="2016-11" db="EMBL/GenBank/DDBJ databases">
        <title>Comparative genomics of Bartonella apis.</title>
        <authorList>
            <person name="Engel P."/>
        </authorList>
    </citation>
    <scope>NUCLEOTIDE SEQUENCE [LARGE SCALE GENOMIC DNA]</scope>
    <source>
        <strain evidence="2 3">BBC0178</strain>
    </source>
</reference>